<organism evidence="1 2">
    <name type="scientific">Sphingobacterium wenxiniae</name>
    <dbReference type="NCBI Taxonomy" id="683125"/>
    <lineage>
        <taxon>Bacteria</taxon>
        <taxon>Pseudomonadati</taxon>
        <taxon>Bacteroidota</taxon>
        <taxon>Sphingobacteriia</taxon>
        <taxon>Sphingobacteriales</taxon>
        <taxon>Sphingobacteriaceae</taxon>
        <taxon>Sphingobacterium</taxon>
    </lineage>
</organism>
<sequence>MITSSRKIESLIKEKAPYLPLPTAHGEERLTQFPIGSHPSSCTNVQKFGEKLSLRFRAN</sequence>
<reference evidence="1 2" key="1">
    <citation type="submission" date="2016-10" db="EMBL/GenBank/DDBJ databases">
        <authorList>
            <person name="de Groot N.N."/>
        </authorList>
    </citation>
    <scope>NUCLEOTIDE SEQUENCE [LARGE SCALE GENOMIC DNA]</scope>
    <source>
        <strain evidence="1 2">DSM 22789</strain>
    </source>
</reference>
<dbReference type="AlphaFoldDB" id="A0A1I6PI34"/>
<evidence type="ECO:0000313" key="1">
    <source>
        <dbReference type="EMBL" id="SFS39891.1"/>
    </source>
</evidence>
<dbReference type="STRING" id="683125.SAMN05660206_101483"/>
<protein>
    <submittedName>
        <fullName evidence="1">Uncharacterized protein</fullName>
    </submittedName>
</protein>
<dbReference type="Proteomes" id="UP000198785">
    <property type="component" value="Unassembled WGS sequence"/>
</dbReference>
<proteinExistence type="predicted"/>
<dbReference type="EMBL" id="FOZZ01000001">
    <property type="protein sequence ID" value="SFS39891.1"/>
    <property type="molecule type" value="Genomic_DNA"/>
</dbReference>
<keyword evidence="2" id="KW-1185">Reference proteome</keyword>
<gene>
    <name evidence="1" type="ORF">SAMN05660206_101483</name>
</gene>
<evidence type="ECO:0000313" key="2">
    <source>
        <dbReference type="Proteomes" id="UP000198785"/>
    </source>
</evidence>
<accession>A0A1I6PI34</accession>
<name>A0A1I6PI34_9SPHI</name>